<protein>
    <submittedName>
        <fullName evidence="1">Uncharacterized protein</fullName>
    </submittedName>
</protein>
<proteinExistence type="predicted"/>
<reference evidence="1" key="1">
    <citation type="journal article" date="2020" name="Stud. Mycol.">
        <title>101 Dothideomycetes genomes: a test case for predicting lifestyles and emergence of pathogens.</title>
        <authorList>
            <person name="Haridas S."/>
            <person name="Albert R."/>
            <person name="Binder M."/>
            <person name="Bloem J."/>
            <person name="Labutti K."/>
            <person name="Salamov A."/>
            <person name="Andreopoulos B."/>
            <person name="Baker S."/>
            <person name="Barry K."/>
            <person name="Bills G."/>
            <person name="Bluhm B."/>
            <person name="Cannon C."/>
            <person name="Castanera R."/>
            <person name="Culley D."/>
            <person name="Daum C."/>
            <person name="Ezra D."/>
            <person name="Gonzalez J."/>
            <person name="Henrissat B."/>
            <person name="Kuo A."/>
            <person name="Liang C."/>
            <person name="Lipzen A."/>
            <person name="Lutzoni F."/>
            <person name="Magnuson J."/>
            <person name="Mondo S."/>
            <person name="Nolan M."/>
            <person name="Ohm R."/>
            <person name="Pangilinan J."/>
            <person name="Park H.-J."/>
            <person name="Ramirez L."/>
            <person name="Alfaro M."/>
            <person name="Sun H."/>
            <person name="Tritt A."/>
            <person name="Yoshinaga Y."/>
            <person name="Zwiers L.-H."/>
            <person name="Turgeon B."/>
            <person name="Goodwin S."/>
            <person name="Spatafora J."/>
            <person name="Crous P."/>
            <person name="Grigoriev I."/>
        </authorList>
    </citation>
    <scope>NUCLEOTIDE SEQUENCE</scope>
    <source>
        <strain evidence="1">CBS 115976</strain>
    </source>
</reference>
<dbReference type="EMBL" id="MU004233">
    <property type="protein sequence ID" value="KAF2670983.1"/>
    <property type="molecule type" value="Genomic_DNA"/>
</dbReference>
<keyword evidence="2" id="KW-1185">Reference proteome</keyword>
<gene>
    <name evidence="1" type="ORF">BT63DRAFT_205430</name>
</gene>
<dbReference type="Proteomes" id="UP000799302">
    <property type="component" value="Unassembled WGS sequence"/>
</dbReference>
<accession>A0A6A6UHS6</accession>
<evidence type="ECO:0000313" key="2">
    <source>
        <dbReference type="Proteomes" id="UP000799302"/>
    </source>
</evidence>
<sequence>MLLGVLIHSSDGKLSTLWAPDAMGNLQARSSICPSSPRWYLMPDLNPCVAAQMKNDCVTQHRPQSDNLPI</sequence>
<dbReference type="AlphaFoldDB" id="A0A6A6UHS6"/>
<evidence type="ECO:0000313" key="1">
    <source>
        <dbReference type="EMBL" id="KAF2670983.1"/>
    </source>
</evidence>
<organism evidence="1 2">
    <name type="scientific">Microthyrium microscopicum</name>
    <dbReference type="NCBI Taxonomy" id="703497"/>
    <lineage>
        <taxon>Eukaryota</taxon>
        <taxon>Fungi</taxon>
        <taxon>Dikarya</taxon>
        <taxon>Ascomycota</taxon>
        <taxon>Pezizomycotina</taxon>
        <taxon>Dothideomycetes</taxon>
        <taxon>Dothideomycetes incertae sedis</taxon>
        <taxon>Microthyriales</taxon>
        <taxon>Microthyriaceae</taxon>
        <taxon>Microthyrium</taxon>
    </lineage>
</organism>
<name>A0A6A6UHS6_9PEZI</name>